<keyword evidence="2" id="KW-0732">Signal</keyword>
<organism evidence="7 8">
    <name type="scientific">Paenibacillus silvestris</name>
    <dbReference type="NCBI Taxonomy" id="2606219"/>
    <lineage>
        <taxon>Bacteria</taxon>
        <taxon>Bacillati</taxon>
        <taxon>Bacillota</taxon>
        <taxon>Bacilli</taxon>
        <taxon>Bacillales</taxon>
        <taxon>Paenibacillaceae</taxon>
        <taxon>Paenibacillus</taxon>
    </lineage>
</organism>
<feature type="region of interest" description="Disordered" evidence="5">
    <location>
        <begin position="50"/>
        <end position="70"/>
    </location>
</feature>
<dbReference type="InterPro" id="IPR008929">
    <property type="entry name" value="Chondroitin_lyas"/>
</dbReference>
<evidence type="ECO:0000256" key="5">
    <source>
        <dbReference type="SAM" id="MobiDB-lite"/>
    </source>
</evidence>
<dbReference type="AlphaFoldDB" id="A0A6L8VA68"/>
<evidence type="ECO:0000256" key="2">
    <source>
        <dbReference type="ARBA" id="ARBA00022729"/>
    </source>
</evidence>
<dbReference type="GO" id="GO:0016829">
    <property type="term" value="F:lyase activity"/>
    <property type="evidence" value="ECO:0007669"/>
    <property type="project" value="UniProtKB-KW"/>
</dbReference>
<dbReference type="SUPFAM" id="SSF48230">
    <property type="entry name" value="Chondroitin AC/alginate lyase"/>
    <property type="match status" value="1"/>
</dbReference>
<gene>
    <name evidence="7" type="ORF">GQF01_30825</name>
</gene>
<sequence>MAEISKKQHPYLYFDQTWVARFRVQLQKDENLEREWQAFVAKADDMLGNGFTDESEADGEDSQHGRYGPPSEQVAKMGTILGLVYQVTGQEHYAKKLREALLHYSTYTKWHGKGLLKNDPPWHSELNTSRFCHGFAVGYDCIYDVLSTEERMTIRRSLLDLGVLPTLKDWVFADTRTHALDSMGHNWWAVMIGLAGVGVLSVIDEEPEASAWLEEIIRIFPEYFLYKGSVLGNKSLNYDEAGAFYESLNYADYGLYEYLVFRLAYQHSFGYTDFSDIPVLAKAGDFFLHTTYPASERPLTVNFGDGYIYSGAVQSAKMLLANGLDDPRLRWYLKEWKAEYGFYDFIQQDRIWQGESSPPSAAETSAIYADIGWATMRDGWEKDRTMLAVKSGFTWNHAHADAGSFVLYHKGRPLLIDSGNCSYGRPEYVDYYMQSEAHNVVLYNGEGQLRSDVTRGVKEPGHVYNLVDHAGLRYVYADATGPMSLHVSRNFRHFLWVDGVIVIMDDIRTHEQGNLQWLLHYEGDTSIDKNGSLRITNGDASVIVKHVFPQKLIMKQKEGMADHNPDSKVTYVSFEIEELVHEAKFITALLPLESERPLPEVTALEGYEMQGIRIRSGGKQTDIYWNLRADGRVMHQNCIRKLNGWETDAYLIAITRSEGADEEDWTNVERCFIGYGSVLRYSGHTLFASMSRATACMELSAEEVTISLQGQPYIRAEIRPAVMPEQVTAAGDAKVVSCSNGVITIRQSTAMATRRPG</sequence>
<accession>A0A6L8VA68</accession>
<evidence type="ECO:0000256" key="4">
    <source>
        <dbReference type="ARBA" id="ARBA00023239"/>
    </source>
</evidence>
<dbReference type="Gene3D" id="1.50.10.100">
    <property type="entry name" value="Chondroitin AC/alginate lyase"/>
    <property type="match status" value="1"/>
</dbReference>
<dbReference type="PANTHER" id="PTHR39210">
    <property type="entry name" value="HEPARIN-SULFATE LYASE"/>
    <property type="match status" value="1"/>
</dbReference>
<reference evidence="7 8" key="1">
    <citation type="submission" date="2019-12" db="EMBL/GenBank/DDBJ databases">
        <title>Paenibacillus sp. nov. sp. isolated from soil.</title>
        <authorList>
            <person name="Kim J."/>
            <person name="Jeong S.E."/>
            <person name="Jung H.S."/>
            <person name="Jeon C.O."/>
        </authorList>
    </citation>
    <scope>NUCLEOTIDE SEQUENCE [LARGE SCALE GENOMIC DNA]</scope>
    <source>
        <strain evidence="7 8">5J-6</strain>
    </source>
</reference>
<dbReference type="Proteomes" id="UP000481087">
    <property type="component" value="Unassembled WGS sequence"/>
</dbReference>
<dbReference type="Pfam" id="PF07940">
    <property type="entry name" value="Hepar_II_III_C"/>
    <property type="match status" value="1"/>
</dbReference>
<keyword evidence="3" id="KW-0574">Periplasm</keyword>
<evidence type="ECO:0000256" key="1">
    <source>
        <dbReference type="ARBA" id="ARBA00004418"/>
    </source>
</evidence>
<dbReference type="GO" id="GO:0042597">
    <property type="term" value="C:periplasmic space"/>
    <property type="evidence" value="ECO:0007669"/>
    <property type="project" value="UniProtKB-SubCell"/>
</dbReference>
<dbReference type="EMBL" id="WTUZ01000039">
    <property type="protein sequence ID" value="MZQ86506.1"/>
    <property type="molecule type" value="Genomic_DNA"/>
</dbReference>
<protein>
    <recommendedName>
        <fullName evidence="6">Heparinase II/III-like C-terminal domain-containing protein</fullName>
    </recommendedName>
</protein>
<evidence type="ECO:0000313" key="8">
    <source>
        <dbReference type="Proteomes" id="UP000481087"/>
    </source>
</evidence>
<proteinExistence type="predicted"/>
<dbReference type="PANTHER" id="PTHR39210:SF1">
    <property type="entry name" value="HEPARIN-SULFATE LYASE"/>
    <property type="match status" value="1"/>
</dbReference>
<evidence type="ECO:0000259" key="6">
    <source>
        <dbReference type="Pfam" id="PF07940"/>
    </source>
</evidence>
<keyword evidence="8" id="KW-1185">Reference proteome</keyword>
<evidence type="ECO:0000256" key="3">
    <source>
        <dbReference type="ARBA" id="ARBA00022764"/>
    </source>
</evidence>
<feature type="domain" description="Heparinase II/III-like C-terminal" evidence="6">
    <location>
        <begin position="368"/>
        <end position="536"/>
    </location>
</feature>
<keyword evidence="4" id="KW-0456">Lyase</keyword>
<name>A0A6L8VA68_9BACL</name>
<dbReference type="InterPro" id="IPR012480">
    <property type="entry name" value="Hepar_II_III_C"/>
</dbReference>
<dbReference type="Gene3D" id="2.70.98.70">
    <property type="match status" value="1"/>
</dbReference>
<evidence type="ECO:0000313" key="7">
    <source>
        <dbReference type="EMBL" id="MZQ86506.1"/>
    </source>
</evidence>
<dbReference type="RefSeq" id="WP_161410911.1">
    <property type="nucleotide sequence ID" value="NZ_WTUZ01000039.1"/>
</dbReference>
<comment type="caution">
    <text evidence="7">The sequence shown here is derived from an EMBL/GenBank/DDBJ whole genome shotgun (WGS) entry which is preliminary data.</text>
</comment>
<comment type="subcellular location">
    <subcellularLocation>
        <location evidence="1">Periplasm</location>
    </subcellularLocation>
</comment>